<proteinExistence type="predicted"/>
<organism evidence="1 2">
    <name type="scientific">Adiantum capillus-veneris</name>
    <name type="common">Maidenhair fern</name>
    <dbReference type="NCBI Taxonomy" id="13818"/>
    <lineage>
        <taxon>Eukaryota</taxon>
        <taxon>Viridiplantae</taxon>
        <taxon>Streptophyta</taxon>
        <taxon>Embryophyta</taxon>
        <taxon>Tracheophyta</taxon>
        <taxon>Polypodiopsida</taxon>
        <taxon>Polypodiidae</taxon>
        <taxon>Polypodiales</taxon>
        <taxon>Pteridineae</taxon>
        <taxon>Pteridaceae</taxon>
        <taxon>Vittarioideae</taxon>
        <taxon>Adiantum</taxon>
    </lineage>
</organism>
<dbReference type="OrthoDB" id="10517481at2759"/>
<gene>
    <name evidence="1" type="ORF">GOP47_0001574</name>
</gene>
<evidence type="ECO:0000313" key="1">
    <source>
        <dbReference type="EMBL" id="KAI5081831.1"/>
    </source>
</evidence>
<name>A0A9D4V9T1_ADICA</name>
<accession>A0A9D4V9T1</accession>
<reference evidence="1" key="1">
    <citation type="submission" date="2021-01" db="EMBL/GenBank/DDBJ databases">
        <title>Adiantum capillus-veneris genome.</title>
        <authorList>
            <person name="Fang Y."/>
            <person name="Liao Q."/>
        </authorList>
    </citation>
    <scope>NUCLEOTIDE SEQUENCE</scope>
    <source>
        <strain evidence="1">H3</strain>
        <tissue evidence="1">Leaf</tissue>
    </source>
</reference>
<dbReference type="Proteomes" id="UP000886520">
    <property type="component" value="Chromosome 2"/>
</dbReference>
<comment type="caution">
    <text evidence="1">The sequence shown here is derived from an EMBL/GenBank/DDBJ whole genome shotgun (WGS) entry which is preliminary data.</text>
</comment>
<protein>
    <submittedName>
        <fullName evidence="1">Uncharacterized protein</fullName>
    </submittedName>
</protein>
<sequence length="231" mass="25558">MESNSKNEREPPVVVVAHAREPFALPAPFSTCIYDALHTFIIHALPSDCIIDLVDGHDWHTAAVFYLGSSPGSDSVCLRLSLLASTADHHDHLTCTRHLHPGSNLHAQSSGKVDYGACPSTSDGFTNFPRQNKGLKSNKVHYKVDNDNKKALYNVDVDNENDDDDNATQRNSMTRMSGEEARLQFLEGLEMFKAILEQGYKWGSIMSGCISIEYYAGSNNKIEDVDILIIS</sequence>
<evidence type="ECO:0000313" key="2">
    <source>
        <dbReference type="Proteomes" id="UP000886520"/>
    </source>
</evidence>
<keyword evidence="2" id="KW-1185">Reference proteome</keyword>
<dbReference type="AlphaFoldDB" id="A0A9D4V9T1"/>
<dbReference type="EMBL" id="JABFUD020000003">
    <property type="protein sequence ID" value="KAI5081831.1"/>
    <property type="molecule type" value="Genomic_DNA"/>
</dbReference>